<accession>A0A0U5AWL4</accession>
<evidence type="ECO:0000256" key="3">
    <source>
        <dbReference type="ARBA" id="ARBA00022989"/>
    </source>
</evidence>
<dbReference type="Pfam" id="PF13520">
    <property type="entry name" value="AA_permease_2"/>
    <property type="match status" value="1"/>
</dbReference>
<proteinExistence type="predicted"/>
<name>A0A0U5AWL4_9BACL</name>
<protein>
    <submittedName>
        <fullName evidence="5">Serine/threonine exchanger SteT</fullName>
    </submittedName>
</protein>
<keyword evidence="3" id="KW-1133">Transmembrane helix</keyword>
<keyword evidence="4" id="KW-0472">Membrane</keyword>
<evidence type="ECO:0000313" key="5">
    <source>
        <dbReference type="EMBL" id="BAU26368.1"/>
    </source>
</evidence>
<dbReference type="GO" id="GO:0015179">
    <property type="term" value="F:L-amino acid transmembrane transporter activity"/>
    <property type="evidence" value="ECO:0007669"/>
    <property type="project" value="TreeGrafter"/>
</dbReference>
<dbReference type="KEGG" id="asoc:CB4_00482"/>
<reference evidence="5 6" key="1">
    <citation type="submission" date="2015-12" db="EMBL/GenBank/DDBJ databases">
        <title>Genome sequence of Aneurinibacillus soli.</title>
        <authorList>
            <person name="Lee J.S."/>
            <person name="Lee K.C."/>
            <person name="Kim K.K."/>
            <person name="Lee B.W."/>
        </authorList>
    </citation>
    <scope>NUCLEOTIDE SEQUENCE [LARGE SCALE GENOMIC DNA]</scope>
    <source>
        <strain evidence="5 6">CB4</strain>
    </source>
</reference>
<dbReference type="FunFam" id="1.20.1740.10:FF:000051">
    <property type="entry name" value="Amino acid permease"/>
    <property type="match status" value="1"/>
</dbReference>
<dbReference type="PIRSF" id="PIRSF006060">
    <property type="entry name" value="AA_transporter"/>
    <property type="match status" value="1"/>
</dbReference>
<dbReference type="AlphaFoldDB" id="A0A0U5AWL4"/>
<evidence type="ECO:0000256" key="1">
    <source>
        <dbReference type="ARBA" id="ARBA00004141"/>
    </source>
</evidence>
<keyword evidence="6" id="KW-1185">Reference proteome</keyword>
<comment type="subcellular location">
    <subcellularLocation>
        <location evidence="1">Membrane</location>
        <topology evidence="1">Multi-pass membrane protein</topology>
    </subcellularLocation>
</comment>
<dbReference type="GO" id="GO:0016020">
    <property type="term" value="C:membrane"/>
    <property type="evidence" value="ECO:0007669"/>
    <property type="project" value="UniProtKB-SubCell"/>
</dbReference>
<evidence type="ECO:0000256" key="4">
    <source>
        <dbReference type="ARBA" id="ARBA00023136"/>
    </source>
</evidence>
<keyword evidence="2" id="KW-0812">Transmembrane</keyword>
<dbReference type="PANTHER" id="PTHR11785:SF512">
    <property type="entry name" value="SOBREMESA, ISOFORM B"/>
    <property type="match status" value="1"/>
</dbReference>
<evidence type="ECO:0000313" key="6">
    <source>
        <dbReference type="Proteomes" id="UP000217696"/>
    </source>
</evidence>
<dbReference type="PANTHER" id="PTHR11785">
    <property type="entry name" value="AMINO ACID TRANSPORTER"/>
    <property type="match status" value="1"/>
</dbReference>
<organism evidence="5 6">
    <name type="scientific">Aneurinibacillus soli</name>
    <dbReference type="NCBI Taxonomy" id="1500254"/>
    <lineage>
        <taxon>Bacteria</taxon>
        <taxon>Bacillati</taxon>
        <taxon>Bacillota</taxon>
        <taxon>Bacilli</taxon>
        <taxon>Bacillales</taxon>
        <taxon>Paenibacillaceae</taxon>
        <taxon>Aneurinibacillus group</taxon>
        <taxon>Aneurinibacillus</taxon>
    </lineage>
</organism>
<dbReference type="InterPro" id="IPR002293">
    <property type="entry name" value="AA/rel_permease1"/>
</dbReference>
<dbReference type="InterPro" id="IPR050598">
    <property type="entry name" value="AminoAcid_Transporter"/>
</dbReference>
<evidence type="ECO:0000256" key="2">
    <source>
        <dbReference type="ARBA" id="ARBA00022692"/>
    </source>
</evidence>
<sequence>MNMTENQLRREIGFTVAVSLVIGTVIGSGVFMKPGIVIASAGGSTMALWAWILGGIITLAGGLTVAEISSQIPKTGGLYVYLEEVYGKMWGFLSGWVQAIVYGPAIIAALGLYFGMLFVHLFGMNEQWQMWVGVITVLFLGTVNSIGTKYGGLVQTISTVGKLIPIALIIIFGLWKGNNDVLGMASGVTNVEISMGAAILATLFAYDGWMLVGFVAGEMKNPEKLLPRAIIVGLSVVTAIYLLVNVAMLHVLPADKIVALGPNAAGTAASILFGDIGGKLISVGILVSIFGCLNGKILTFPRVVYAMAERGQLPASQLLSRVHPNFGTPFYATASQIILAIIMMVISNPDRLSDIAIFAVYLFYIQAFFAVFILRKRNPGIKRVYSVPLYPIIPIVAIIGSGFVVISTIMDKPFDSLIAIGIAVIGLPVFWLLERRI</sequence>
<dbReference type="RefSeq" id="WP_172890754.1">
    <property type="nucleotide sequence ID" value="NZ_AP017312.1"/>
</dbReference>
<gene>
    <name evidence="5" type="primary">steT</name>
    <name evidence="5" type="ORF">CB4_00482</name>
</gene>
<dbReference type="Proteomes" id="UP000217696">
    <property type="component" value="Chromosome"/>
</dbReference>
<dbReference type="Gene3D" id="1.20.1740.10">
    <property type="entry name" value="Amino acid/polyamine transporter I"/>
    <property type="match status" value="1"/>
</dbReference>
<dbReference type="EMBL" id="AP017312">
    <property type="protein sequence ID" value="BAU26368.1"/>
    <property type="molecule type" value="Genomic_DNA"/>
</dbReference>